<dbReference type="HOGENOM" id="CLU_2476861_0_0_9"/>
<dbReference type="KEGG" id="bmeg:BG04_3755"/>
<dbReference type="AlphaFoldDB" id="A0A0B6ADE8"/>
<accession>A0A0B6ADE8</accession>
<dbReference type="Proteomes" id="UP000031829">
    <property type="component" value="Chromosome"/>
</dbReference>
<gene>
    <name evidence="1" type="ORF">BG04_3755</name>
</gene>
<dbReference type="GeneID" id="93641804"/>
<evidence type="ECO:0000313" key="2">
    <source>
        <dbReference type="Proteomes" id="UP000031829"/>
    </source>
</evidence>
<dbReference type="InterPro" id="IPR046126">
    <property type="entry name" value="DUF6123"/>
</dbReference>
<protein>
    <submittedName>
        <fullName evidence="1">Uncharacterized protein</fullName>
    </submittedName>
</protein>
<organism evidence="1 2">
    <name type="scientific">Priestia megaterium (strain ATCC 14581 / DSM 32 / CCUG 1817 / JCM 2506 / NBRC 15308 / NCIMB 9376 / NCTC 10342 / NRRL B-14308 / VKM B-512 / Ford 19)</name>
    <name type="common">Bacillus megaterium</name>
    <dbReference type="NCBI Taxonomy" id="1348623"/>
    <lineage>
        <taxon>Bacteria</taxon>
        <taxon>Bacillati</taxon>
        <taxon>Bacillota</taxon>
        <taxon>Bacilli</taxon>
        <taxon>Bacillales</taxon>
        <taxon>Bacillaceae</taxon>
        <taxon>Priestia</taxon>
    </lineage>
</organism>
<reference evidence="1 2" key="1">
    <citation type="journal article" date="2015" name="Genome Announc.">
        <title>Complete genome sequences for 35 biothreat assay-relevant bacillus species.</title>
        <authorList>
            <person name="Johnson S.L."/>
            <person name="Daligault H.E."/>
            <person name="Davenport K.W."/>
            <person name="Jaissle J."/>
            <person name="Frey K.G."/>
            <person name="Ladner J.T."/>
            <person name="Broomall S.M."/>
            <person name="Bishop-Lilly K.A."/>
            <person name="Bruce D.C."/>
            <person name="Gibbons H.S."/>
            <person name="Coyne S.R."/>
            <person name="Lo C.C."/>
            <person name="Meincke L."/>
            <person name="Munk A.C."/>
            <person name="Koroleva G.I."/>
            <person name="Rosenzweig C.N."/>
            <person name="Palacios G.F."/>
            <person name="Redden C.L."/>
            <person name="Minogue T.D."/>
            <person name="Chain P.S."/>
        </authorList>
    </citation>
    <scope>NUCLEOTIDE SEQUENCE [LARGE SCALE GENOMIC DNA]</scope>
    <source>
        <strain evidence="2">ATCC 14581 / DSM 32 / JCM 2506 / NBRC 15308 / NCIMB 9376 / NCTC 10342 / NRRL B-14308 / VKM B-512</strain>
    </source>
</reference>
<sequence>MTKTAQTVEEYLLYLEEKGFHLAEDARGFISFGQQYTRAADEMVIFTIEWTLKVQKEFDGSFFVSLLENLTSNRISNQKQAIQYLKSSGMI</sequence>
<name>A0A0B6ADE8_PRIM2</name>
<dbReference type="EMBL" id="CP009920">
    <property type="protein sequence ID" value="AJI22910.1"/>
    <property type="molecule type" value="Genomic_DNA"/>
</dbReference>
<evidence type="ECO:0000313" key="1">
    <source>
        <dbReference type="EMBL" id="AJI22910.1"/>
    </source>
</evidence>
<dbReference type="RefSeq" id="WP_013082383.1">
    <property type="nucleotide sequence ID" value="NZ_BCVB01000002.1"/>
</dbReference>
<proteinExistence type="predicted"/>
<dbReference type="Pfam" id="PF19618">
    <property type="entry name" value="DUF6123"/>
    <property type="match status" value="1"/>
</dbReference>